<dbReference type="Pfam" id="PF00356">
    <property type="entry name" value="LacI"/>
    <property type="match status" value="1"/>
</dbReference>
<dbReference type="PANTHER" id="PTHR30146">
    <property type="entry name" value="LACI-RELATED TRANSCRIPTIONAL REPRESSOR"/>
    <property type="match status" value="1"/>
</dbReference>
<dbReference type="CDD" id="cd01392">
    <property type="entry name" value="HTH_LacI"/>
    <property type="match status" value="1"/>
</dbReference>
<dbReference type="SUPFAM" id="SSF53822">
    <property type="entry name" value="Periplasmic binding protein-like I"/>
    <property type="match status" value="1"/>
</dbReference>
<proteinExistence type="predicted"/>
<keyword evidence="1" id="KW-0805">Transcription regulation</keyword>
<comment type="caution">
    <text evidence="5">The sequence shown here is derived from an EMBL/GenBank/DDBJ whole genome shotgun (WGS) entry which is preliminary data.</text>
</comment>
<feature type="domain" description="HTH lacI-type" evidence="4">
    <location>
        <begin position="26"/>
        <end position="80"/>
    </location>
</feature>
<evidence type="ECO:0000259" key="4">
    <source>
        <dbReference type="PROSITE" id="PS50932"/>
    </source>
</evidence>
<evidence type="ECO:0000313" key="6">
    <source>
        <dbReference type="Proteomes" id="UP001241472"/>
    </source>
</evidence>
<gene>
    <name evidence="5" type="ORF">J2T09_004564</name>
</gene>
<dbReference type="Gene3D" id="1.10.260.40">
    <property type="entry name" value="lambda repressor-like DNA-binding domains"/>
    <property type="match status" value="1"/>
</dbReference>
<dbReference type="EMBL" id="JAUSRF010000019">
    <property type="protein sequence ID" value="MDP9839784.1"/>
    <property type="molecule type" value="Genomic_DNA"/>
</dbReference>
<dbReference type="PANTHER" id="PTHR30146:SF109">
    <property type="entry name" value="HTH-TYPE TRANSCRIPTIONAL REGULATOR GALS"/>
    <property type="match status" value="1"/>
</dbReference>
<dbReference type="InterPro" id="IPR028082">
    <property type="entry name" value="Peripla_BP_I"/>
</dbReference>
<organism evidence="5 6">
    <name type="scientific">Neorhizobium huautlense</name>
    <dbReference type="NCBI Taxonomy" id="67774"/>
    <lineage>
        <taxon>Bacteria</taxon>
        <taxon>Pseudomonadati</taxon>
        <taxon>Pseudomonadota</taxon>
        <taxon>Alphaproteobacteria</taxon>
        <taxon>Hyphomicrobiales</taxon>
        <taxon>Rhizobiaceae</taxon>
        <taxon>Rhizobium/Agrobacterium group</taxon>
        <taxon>Neorhizobium</taxon>
    </lineage>
</organism>
<evidence type="ECO:0000256" key="3">
    <source>
        <dbReference type="ARBA" id="ARBA00023163"/>
    </source>
</evidence>
<accession>A0ABT9Q1A3</accession>
<dbReference type="PROSITE" id="PS50932">
    <property type="entry name" value="HTH_LACI_2"/>
    <property type="match status" value="1"/>
</dbReference>
<dbReference type="Proteomes" id="UP001241472">
    <property type="component" value="Unassembled WGS sequence"/>
</dbReference>
<keyword evidence="2" id="KW-0238">DNA-binding</keyword>
<evidence type="ECO:0000256" key="2">
    <source>
        <dbReference type="ARBA" id="ARBA00023125"/>
    </source>
</evidence>
<dbReference type="CDD" id="cd20010">
    <property type="entry name" value="PBP1_AglR-like"/>
    <property type="match status" value="1"/>
</dbReference>
<sequence>MHPKRFGIDSQNVLGDLCDISGGDMTNLKQLAQSLGLSITTVSRALDGYADVSAATRERVRQAAESAGYRPNASARRLRKQRAELVAVTLPSEPGHIGPAHFLEMLSGCAEHLATAGLNLVIAPVPRGESELDMCRRFVDGQRVDAMLLVRTKRRDERVEFLQSRGIPFVTNGRTEAATQHPFIDGDGFSGFRQATLRFHEAGHRRIGHIAGPQDYFFAHERKKGWEAAMRECGLPVDLCVEQAPTEHGGYMAALALLNQNDTPTALVCATDEMAIGALRALREVDGGDTISLVGHDDLPIGAFTSPALSTMRMTGENLGRNFASLLLRTIAGEPAESLQELHAIEFIDRDSHLRSSPTT</sequence>
<dbReference type="Gene3D" id="3.40.50.2300">
    <property type="match status" value="2"/>
</dbReference>
<keyword evidence="3" id="KW-0804">Transcription</keyword>
<dbReference type="InterPro" id="IPR010982">
    <property type="entry name" value="Lambda_DNA-bd_dom_sf"/>
</dbReference>
<reference evidence="5 6" key="1">
    <citation type="submission" date="2023-07" db="EMBL/GenBank/DDBJ databases">
        <title>Sorghum-associated microbial communities from plants grown in Nebraska, USA.</title>
        <authorList>
            <person name="Schachtman D."/>
        </authorList>
    </citation>
    <scope>NUCLEOTIDE SEQUENCE [LARGE SCALE GENOMIC DNA]</scope>
    <source>
        <strain evidence="5 6">DS1307</strain>
    </source>
</reference>
<evidence type="ECO:0000256" key="1">
    <source>
        <dbReference type="ARBA" id="ARBA00023015"/>
    </source>
</evidence>
<dbReference type="SMART" id="SM00354">
    <property type="entry name" value="HTH_LACI"/>
    <property type="match status" value="1"/>
</dbReference>
<dbReference type="Pfam" id="PF13377">
    <property type="entry name" value="Peripla_BP_3"/>
    <property type="match status" value="1"/>
</dbReference>
<protein>
    <submittedName>
        <fullName evidence="5">LacI family transcriptional regulator</fullName>
    </submittedName>
</protein>
<evidence type="ECO:0000313" key="5">
    <source>
        <dbReference type="EMBL" id="MDP9839784.1"/>
    </source>
</evidence>
<dbReference type="InterPro" id="IPR000843">
    <property type="entry name" value="HTH_LacI"/>
</dbReference>
<dbReference type="InterPro" id="IPR046335">
    <property type="entry name" value="LacI/GalR-like_sensor"/>
</dbReference>
<dbReference type="SUPFAM" id="SSF47413">
    <property type="entry name" value="lambda repressor-like DNA-binding domains"/>
    <property type="match status" value="1"/>
</dbReference>
<keyword evidence="6" id="KW-1185">Reference proteome</keyword>
<name>A0ABT9Q1A3_9HYPH</name>